<keyword evidence="5" id="KW-0812">Transmembrane</keyword>
<keyword evidence="3" id="KW-0256">Endoplasmic reticulum</keyword>
<dbReference type="EMBL" id="JAFLNA010000024">
    <property type="protein sequence ID" value="MBO0134624.1"/>
    <property type="molecule type" value="Genomic_DNA"/>
</dbReference>
<dbReference type="Gene3D" id="3.40.50.1820">
    <property type="entry name" value="alpha/beta hydrolase"/>
    <property type="match status" value="1"/>
</dbReference>
<evidence type="ECO:0000256" key="4">
    <source>
        <dbReference type="ARBA" id="ARBA00023136"/>
    </source>
</evidence>
<dbReference type="Proteomes" id="UP000664699">
    <property type="component" value="Unassembled WGS sequence"/>
</dbReference>
<dbReference type="InterPro" id="IPR052374">
    <property type="entry name" value="SERAC1"/>
</dbReference>
<evidence type="ECO:0000256" key="3">
    <source>
        <dbReference type="ARBA" id="ARBA00022824"/>
    </source>
</evidence>
<evidence type="ECO:0000256" key="5">
    <source>
        <dbReference type="SAM" id="Phobius"/>
    </source>
</evidence>
<evidence type="ECO:0000313" key="7">
    <source>
        <dbReference type="Proteomes" id="UP000664699"/>
    </source>
</evidence>
<keyword evidence="4 5" id="KW-0472">Membrane</keyword>
<feature type="transmembrane region" description="Helical" evidence="5">
    <location>
        <begin position="281"/>
        <end position="300"/>
    </location>
</feature>
<gene>
    <name evidence="6" type="ORF">JZX89_28170</name>
</gene>
<reference evidence="6 7" key="1">
    <citation type="submission" date="2021-03" db="EMBL/GenBank/DDBJ databases">
        <title>Whole genome sequence of Agrobacterium sp. strain Rnr.</title>
        <authorList>
            <person name="Mafakheri H."/>
            <person name="Taghavi S.M."/>
            <person name="Nemanja K."/>
            <person name="Osdaghi E."/>
        </authorList>
    </citation>
    <scope>NUCLEOTIDE SEQUENCE [LARGE SCALE GENOMIC DNA]</scope>
    <source>
        <strain evidence="6 7">Rnr</strain>
    </source>
</reference>
<evidence type="ECO:0000256" key="1">
    <source>
        <dbReference type="ARBA" id="ARBA00004240"/>
    </source>
</evidence>
<dbReference type="PANTHER" id="PTHR48182">
    <property type="entry name" value="PROTEIN SERAC1"/>
    <property type="match status" value="1"/>
</dbReference>
<comment type="caution">
    <text evidence="6">The sequence shown here is derived from an EMBL/GenBank/DDBJ whole genome shotgun (WGS) entry which is preliminary data.</text>
</comment>
<evidence type="ECO:0000256" key="2">
    <source>
        <dbReference type="ARBA" id="ARBA00004370"/>
    </source>
</evidence>
<dbReference type="PANTHER" id="PTHR48182:SF2">
    <property type="entry name" value="PROTEIN SERAC1"/>
    <property type="match status" value="1"/>
</dbReference>
<protein>
    <recommendedName>
        <fullName evidence="8">AB hydrolase-1 domain-containing protein</fullName>
    </recommendedName>
</protein>
<name>A0ABS3ERM1_9HYPH</name>
<evidence type="ECO:0008006" key="8">
    <source>
        <dbReference type="Google" id="ProtNLM"/>
    </source>
</evidence>
<accession>A0ABS3ERM1</accession>
<keyword evidence="7" id="KW-1185">Reference proteome</keyword>
<keyword evidence="5" id="KW-1133">Transmembrane helix</keyword>
<proteinExistence type="predicted"/>
<dbReference type="SUPFAM" id="SSF53474">
    <property type="entry name" value="alpha/beta-Hydrolases"/>
    <property type="match status" value="1"/>
</dbReference>
<comment type="subcellular location">
    <subcellularLocation>
        <location evidence="1">Endoplasmic reticulum</location>
    </subcellularLocation>
    <subcellularLocation>
        <location evidence="2">Membrane</location>
    </subcellularLocation>
</comment>
<sequence>MATELFKVAWPDGPSTAHIIFVHGLGGHPLETWDAGGGDGFWPEWVGQDLAGALVWTLGYDAPHTSWTGSSLHLTDRANSAFERLITTPELRDGNPVIFIGHSLGGLLIKQVLRFATDQSATSPQAAPLLNATKGIVFIATPHAGSAIASWADVIRTVVWPSEATLDLVKNNPSLRDLNNWFRSWSNRPRTLTFFETTPLGPVGVVDPMSADGGLSGRPAIPIERDHMQICKLLTRRDQLYVSTLEFIRDALGIDANGSSAHLAPRAEYTMPQWPNRAIPILVRLVALLLLVGGICWFLWPRPPAPPPELIANLTFHAAWDLPPNFPGGAELLARLGDLFAKIEKDSSAGEPINVFVSQMSAGGKPEAIEIKSNSPLYPSDRRNDMLTYLIALTDADVSCFSTKAKADKAQAQLLGSSDRIILGPFGLKGDYAFSTEKRDEDDRYSYVYNADSKLVTIWIGSSISPDTIRKNAEITYVSDLEASTCFLTPSNVMLDDVNHPSPVLETARKSITNAFASISASGRSYRIRDPERLVTKNGYVFFRFDFPSPDAE</sequence>
<dbReference type="InterPro" id="IPR029058">
    <property type="entry name" value="AB_hydrolase_fold"/>
</dbReference>
<evidence type="ECO:0000313" key="6">
    <source>
        <dbReference type="EMBL" id="MBO0134624.1"/>
    </source>
</evidence>
<organism evidence="6 7">
    <name type="scientific">Agrobacterium burrii</name>
    <dbReference type="NCBI Taxonomy" id="2815339"/>
    <lineage>
        <taxon>Bacteria</taxon>
        <taxon>Pseudomonadati</taxon>
        <taxon>Pseudomonadota</taxon>
        <taxon>Alphaproteobacteria</taxon>
        <taxon>Hyphomicrobiales</taxon>
        <taxon>Rhizobiaceae</taxon>
        <taxon>Rhizobium/Agrobacterium group</taxon>
        <taxon>Agrobacterium</taxon>
        <taxon>Agrobacterium tumefaciens complex</taxon>
    </lineage>
</organism>
<dbReference type="RefSeq" id="WP_207136100.1">
    <property type="nucleotide sequence ID" value="NZ_JAFLNA010000024.1"/>
</dbReference>